<dbReference type="PANTHER" id="PTHR24128">
    <property type="entry name" value="HOMEOBOX PROTEIN WARIAI"/>
    <property type="match status" value="1"/>
</dbReference>
<accession>A0AAV3S3E4</accession>
<dbReference type="Proteomes" id="UP001454036">
    <property type="component" value="Unassembled WGS sequence"/>
</dbReference>
<dbReference type="GO" id="GO:0003677">
    <property type="term" value="F:DNA binding"/>
    <property type="evidence" value="ECO:0007669"/>
    <property type="project" value="UniProtKB-KW"/>
</dbReference>
<dbReference type="Pfam" id="PF12796">
    <property type="entry name" value="Ank_2"/>
    <property type="match status" value="2"/>
</dbReference>
<protein>
    <submittedName>
        <fullName evidence="1">Homeodomain transcription factor</fullName>
    </submittedName>
</protein>
<keyword evidence="1" id="KW-0238">DNA-binding</keyword>
<evidence type="ECO:0000313" key="1">
    <source>
        <dbReference type="EMBL" id="GAA0186656.1"/>
    </source>
</evidence>
<dbReference type="PANTHER" id="PTHR24128:SF61">
    <property type="entry name" value="ANKYRIN REPEAT-CONTAINING PROTEIN BDA1-LIKE"/>
    <property type="match status" value="1"/>
</dbReference>
<dbReference type="SUPFAM" id="SSF48403">
    <property type="entry name" value="Ankyrin repeat"/>
    <property type="match status" value="1"/>
</dbReference>
<dbReference type="AlphaFoldDB" id="A0AAV3S3E4"/>
<comment type="caution">
    <text evidence="1">The sequence shown here is derived from an EMBL/GenBank/DDBJ whole genome shotgun (WGS) entry which is preliminary data.</text>
</comment>
<dbReference type="InterPro" id="IPR036770">
    <property type="entry name" value="Ankyrin_rpt-contain_sf"/>
</dbReference>
<gene>
    <name evidence="1" type="ORF">LIER_33944</name>
</gene>
<dbReference type="EMBL" id="BAABME010013916">
    <property type="protein sequence ID" value="GAA0186656.1"/>
    <property type="molecule type" value="Genomic_DNA"/>
</dbReference>
<dbReference type="InterPro" id="IPR002110">
    <property type="entry name" value="Ankyrin_rpt"/>
</dbReference>
<keyword evidence="1" id="KW-0371">Homeobox</keyword>
<dbReference type="Gene3D" id="1.25.40.20">
    <property type="entry name" value="Ankyrin repeat-containing domain"/>
    <property type="match status" value="1"/>
</dbReference>
<evidence type="ECO:0000313" key="2">
    <source>
        <dbReference type="Proteomes" id="UP001454036"/>
    </source>
</evidence>
<keyword evidence="2" id="KW-1185">Reference proteome</keyword>
<proteinExistence type="predicted"/>
<organism evidence="1 2">
    <name type="scientific">Lithospermum erythrorhizon</name>
    <name type="common">Purple gromwell</name>
    <name type="synonym">Lithospermum officinale var. erythrorhizon</name>
    <dbReference type="NCBI Taxonomy" id="34254"/>
    <lineage>
        <taxon>Eukaryota</taxon>
        <taxon>Viridiplantae</taxon>
        <taxon>Streptophyta</taxon>
        <taxon>Embryophyta</taxon>
        <taxon>Tracheophyta</taxon>
        <taxon>Spermatophyta</taxon>
        <taxon>Magnoliopsida</taxon>
        <taxon>eudicotyledons</taxon>
        <taxon>Gunneridae</taxon>
        <taxon>Pentapetalae</taxon>
        <taxon>asterids</taxon>
        <taxon>lamiids</taxon>
        <taxon>Boraginales</taxon>
        <taxon>Boraginaceae</taxon>
        <taxon>Boraginoideae</taxon>
        <taxon>Lithospermeae</taxon>
        <taxon>Lithospermum</taxon>
    </lineage>
</organism>
<sequence>MERKIIGAAQTGDVDLLHNLLKVDPQILDVLALTTSDTLLHIACVGGHLNFVQEMVKLKPSWTNELNHHGFSPLDIASADGYVEIVTELLNFDTNLCMVRGRGGEIPLHFVVARGRVKVMKEILAAEVDSVLCKNARGETCLHLAVKNHQFEGFKVLVDHIKKFNMDAIMNEMDSKGDTFMHLVASKKQYETSTTKL</sequence>
<reference evidence="1 2" key="1">
    <citation type="submission" date="2024-01" db="EMBL/GenBank/DDBJ databases">
        <title>The complete chloroplast genome sequence of Lithospermum erythrorhizon: insights into the phylogenetic relationship among Boraginaceae species and the maternal lineages of purple gromwells.</title>
        <authorList>
            <person name="Okada T."/>
            <person name="Watanabe K."/>
        </authorList>
    </citation>
    <scope>NUCLEOTIDE SEQUENCE [LARGE SCALE GENOMIC DNA]</scope>
</reference>
<dbReference type="SMART" id="SM00248">
    <property type="entry name" value="ANK"/>
    <property type="match status" value="4"/>
</dbReference>
<name>A0AAV3S3E4_LITER</name>